<name>A0A7W7KEG0_PSENT</name>
<reference evidence="1 2" key="1">
    <citation type="submission" date="2020-08" db="EMBL/GenBank/DDBJ databases">
        <title>Functional genomics of gut bacteria from endangered species of beetles.</title>
        <authorList>
            <person name="Carlos-Shanley C."/>
        </authorList>
    </citation>
    <scope>NUCLEOTIDE SEQUENCE [LARGE SCALE GENOMIC DNA]</scope>
    <source>
        <strain evidence="1 2">S00179</strain>
    </source>
</reference>
<proteinExistence type="predicted"/>
<dbReference type="RefSeq" id="WP_184585597.1">
    <property type="nucleotide sequence ID" value="NZ_JACHLI010000001.1"/>
</dbReference>
<gene>
    <name evidence="1" type="ORF">HNP46_000138</name>
</gene>
<dbReference type="EMBL" id="JACHLI010000001">
    <property type="protein sequence ID" value="MBB4861327.1"/>
    <property type="molecule type" value="Genomic_DNA"/>
</dbReference>
<dbReference type="AlphaFoldDB" id="A0A7W7KEG0"/>
<comment type="caution">
    <text evidence="1">The sequence shown here is derived from an EMBL/GenBank/DDBJ whole genome shotgun (WGS) entry which is preliminary data.</text>
</comment>
<accession>A0A7W7KEG0</accession>
<dbReference type="Proteomes" id="UP000566995">
    <property type="component" value="Unassembled WGS sequence"/>
</dbReference>
<sequence length="95" mass="11219">MIRLVEASLAMAYQQAAEQGVMLTVEMVRDWLVLDRMIKHLAEGRCDERTEPRVRRYLKALYPEINLEDLSAEIPIKYYEKHAFLCNEFGWVTKN</sequence>
<organism evidence="1 2">
    <name type="scientific">Pseudomonas nitroreducens</name>
    <dbReference type="NCBI Taxonomy" id="46680"/>
    <lineage>
        <taxon>Bacteria</taxon>
        <taxon>Pseudomonadati</taxon>
        <taxon>Pseudomonadota</taxon>
        <taxon>Gammaproteobacteria</taxon>
        <taxon>Pseudomonadales</taxon>
        <taxon>Pseudomonadaceae</taxon>
        <taxon>Pseudomonas</taxon>
    </lineage>
</organism>
<protein>
    <submittedName>
        <fullName evidence="1">Uncharacterized protein</fullName>
    </submittedName>
</protein>
<evidence type="ECO:0000313" key="2">
    <source>
        <dbReference type="Proteomes" id="UP000566995"/>
    </source>
</evidence>
<evidence type="ECO:0000313" key="1">
    <source>
        <dbReference type="EMBL" id="MBB4861327.1"/>
    </source>
</evidence>